<dbReference type="EMBL" id="HBUE01142439">
    <property type="protein sequence ID" value="CAG6501457.1"/>
    <property type="molecule type" value="Transcribed_RNA"/>
</dbReference>
<dbReference type="EMBL" id="HBUE01142441">
    <property type="protein sequence ID" value="CAG6501458.1"/>
    <property type="molecule type" value="Transcribed_RNA"/>
</dbReference>
<accession>A0A8D8D1T1</accession>
<reference evidence="1" key="1">
    <citation type="submission" date="2021-05" db="EMBL/GenBank/DDBJ databases">
        <authorList>
            <person name="Alioto T."/>
            <person name="Alioto T."/>
            <person name="Gomez Garrido J."/>
        </authorList>
    </citation>
    <scope>NUCLEOTIDE SEQUENCE</scope>
</reference>
<name>A0A8D8D1T1_CULPI</name>
<dbReference type="EMBL" id="HBUE01142436">
    <property type="protein sequence ID" value="CAG6501455.1"/>
    <property type="molecule type" value="Transcribed_RNA"/>
</dbReference>
<sequence>MCNIFFFCSTGSTFNCGLHVSRRVSEKMHECECTSERASKRMCALCKYLSRAQEGKEKKTQERKQISIIRYELYGLLFSREKLGAKRGNLKLRDWIKCWDFPKLLEGNLRSAKR</sequence>
<dbReference type="EMBL" id="HBUE01142438">
    <property type="protein sequence ID" value="CAG6501456.1"/>
    <property type="molecule type" value="Transcribed_RNA"/>
</dbReference>
<protein>
    <submittedName>
        <fullName evidence="1">(northern house mosquito) hypothetical protein</fullName>
    </submittedName>
</protein>
<dbReference type="AlphaFoldDB" id="A0A8D8D1T1"/>
<dbReference type="EMBL" id="HBUE01142443">
    <property type="protein sequence ID" value="CAG6501460.1"/>
    <property type="molecule type" value="Transcribed_RNA"/>
</dbReference>
<evidence type="ECO:0000313" key="1">
    <source>
        <dbReference type="EMBL" id="CAG6501457.1"/>
    </source>
</evidence>
<dbReference type="EMBL" id="HBUE01142442">
    <property type="protein sequence ID" value="CAG6501459.1"/>
    <property type="molecule type" value="Transcribed_RNA"/>
</dbReference>
<organism evidence="1">
    <name type="scientific">Culex pipiens</name>
    <name type="common">House mosquito</name>
    <dbReference type="NCBI Taxonomy" id="7175"/>
    <lineage>
        <taxon>Eukaryota</taxon>
        <taxon>Metazoa</taxon>
        <taxon>Ecdysozoa</taxon>
        <taxon>Arthropoda</taxon>
        <taxon>Hexapoda</taxon>
        <taxon>Insecta</taxon>
        <taxon>Pterygota</taxon>
        <taxon>Neoptera</taxon>
        <taxon>Endopterygota</taxon>
        <taxon>Diptera</taxon>
        <taxon>Nematocera</taxon>
        <taxon>Culicoidea</taxon>
        <taxon>Culicidae</taxon>
        <taxon>Culicinae</taxon>
        <taxon>Culicini</taxon>
        <taxon>Culex</taxon>
        <taxon>Culex</taxon>
    </lineage>
</organism>
<proteinExistence type="predicted"/>